<proteinExistence type="predicted"/>
<evidence type="ECO:0000313" key="2">
    <source>
        <dbReference type="Proteomes" id="UP000515220"/>
    </source>
</evidence>
<evidence type="ECO:0000313" key="1">
    <source>
        <dbReference type="EMBL" id="BCI66477.1"/>
    </source>
</evidence>
<sequence>MRNLSIDELNSVAGGRGFLLSCLSDIFADAQNAVQRAETDVSNSGAKVQTALSGNTGLASIANTIFKDASGLLSAVDKGLGDLSSIAANTKVTVTTTV</sequence>
<name>A0A6S6PCG3_ACEAC</name>
<dbReference type="RefSeq" id="WP_099347680.1">
    <property type="nucleotide sequence ID" value="NZ_AP023326.1"/>
</dbReference>
<dbReference type="EMBL" id="AP023326">
    <property type="protein sequence ID" value="BCI66477.1"/>
    <property type="molecule type" value="Genomic_DNA"/>
</dbReference>
<accession>A0A6S6PCG3</accession>
<dbReference type="AlphaFoldDB" id="A0A6S6PCG3"/>
<reference evidence="1 2" key="1">
    <citation type="submission" date="2020-07" db="EMBL/GenBank/DDBJ databases">
        <title>Complete Genome Sequence of an acetic acid bacterium, Acetobacter aceti JCM20276.</title>
        <authorList>
            <person name="Hirose Y."/>
            <person name="Mihara H."/>
        </authorList>
    </citation>
    <scope>NUCLEOTIDE SEQUENCE [LARGE SCALE GENOMIC DNA]</scope>
    <source>
        <strain evidence="1 2">JCM20276</strain>
    </source>
</reference>
<dbReference type="Proteomes" id="UP000515220">
    <property type="component" value="Chromosome"/>
</dbReference>
<organism evidence="1 2">
    <name type="scientific">Acetobacter aceti</name>
    <dbReference type="NCBI Taxonomy" id="435"/>
    <lineage>
        <taxon>Bacteria</taxon>
        <taxon>Pseudomonadati</taxon>
        <taxon>Pseudomonadota</taxon>
        <taxon>Alphaproteobacteria</taxon>
        <taxon>Acetobacterales</taxon>
        <taxon>Acetobacteraceae</taxon>
        <taxon>Acetobacter</taxon>
        <taxon>Acetobacter subgen. Acetobacter</taxon>
    </lineage>
</organism>
<protein>
    <submittedName>
        <fullName evidence="1">Uncharacterized protein</fullName>
    </submittedName>
</protein>
<gene>
    <name evidence="1" type="ORF">AAJCM20276_11010</name>
</gene>